<dbReference type="OrthoDB" id="9809348at2"/>
<comment type="subcellular location">
    <subcellularLocation>
        <location evidence="1">Membrane</location>
    </subcellularLocation>
</comment>
<evidence type="ECO:0000256" key="5">
    <source>
        <dbReference type="SAM" id="Coils"/>
    </source>
</evidence>
<keyword evidence="5" id="KW-0175">Coiled coil</keyword>
<keyword evidence="9" id="KW-1185">Reference proteome</keyword>
<dbReference type="PROSITE" id="PS50885">
    <property type="entry name" value="HAMP"/>
    <property type="match status" value="1"/>
</dbReference>
<dbReference type="SMART" id="SM00387">
    <property type="entry name" value="HATPase_c"/>
    <property type="match status" value="1"/>
</dbReference>
<dbReference type="InterPro" id="IPR010559">
    <property type="entry name" value="Sig_transdc_His_kin_internal"/>
</dbReference>
<proteinExistence type="predicted"/>
<dbReference type="Gene3D" id="6.10.340.10">
    <property type="match status" value="1"/>
</dbReference>
<keyword evidence="6" id="KW-0472">Membrane</keyword>
<dbReference type="InterPro" id="IPR003594">
    <property type="entry name" value="HATPase_dom"/>
</dbReference>
<dbReference type="KEGG" id="blau:DQQ01_15630"/>
<protein>
    <recommendedName>
        <fullName evidence="7">HAMP domain-containing protein</fullName>
    </recommendedName>
</protein>
<evidence type="ECO:0000256" key="2">
    <source>
        <dbReference type="ARBA" id="ARBA00022553"/>
    </source>
</evidence>
<feature type="transmembrane region" description="Helical" evidence="6">
    <location>
        <begin position="304"/>
        <end position="329"/>
    </location>
</feature>
<reference evidence="9" key="1">
    <citation type="submission" date="2018-06" db="EMBL/GenBank/DDBJ databases">
        <title>Description of Blautia argi sp. nov., a new anaerobic isolated from dog feces.</title>
        <authorList>
            <person name="Chang Y.-H."/>
            <person name="Paek J."/>
            <person name="Shin Y."/>
        </authorList>
    </citation>
    <scope>NUCLEOTIDE SEQUENCE [LARGE SCALE GENOMIC DNA]</scope>
    <source>
        <strain evidence="9">KCTC 15426</strain>
    </source>
</reference>
<evidence type="ECO:0000256" key="1">
    <source>
        <dbReference type="ARBA" id="ARBA00004370"/>
    </source>
</evidence>
<feature type="domain" description="HAMP" evidence="7">
    <location>
        <begin position="326"/>
        <end position="378"/>
    </location>
</feature>
<sequence>MLKIRKWKQKIQYFIYSKRMATKMSVFMISIVTLTLFCTIGIYQTYNKRILYQNIQEAASTNLTSVKTLIENTIESINTYSYICLSNSAVQQGLGMGGESIDDFRNIEKIEASLTETIAKIDLIESIYIFDREKFLCYSDKSGNHSLLYNEIQDYDWYSKVSPDGKYYVMYHCKEFFKNQDKVPGISFVRAIRGLDSMQTIGYMVINISQEVMDNLLLELEDNEFQMKFHIFADQNHVLLDTLEEGTQEEVQNLGAELIKEGKSSVIRPVNKIRCQVSVQESNDLIYTGVIPLDDVHQQSRNHILLMLLFAAQAVIVMIAALFLSHWYTRPIEMLMESMEGVKQGKFKRIEIKTSHYEVQNLIDDYNKMMGEIEELLDKTRRVEGQKRKADLEVLSIQMNPHFLYNTFDSIKSLFLLKRYEDAYRMMCELSQFYKISLSKGDEHIPIEKEVQMVANYVEIQKMRYGEGLQIYYEISQQVKEYKILKLILQPLVENAIVHGIHGFVENGIIYIRIKEENGYLHLEVEDNGVGMSERTLSGILQGKNTGKGKSFGLMGTIRRLSYCYGEEMQYKITSRIHQGTRIWICIPVEKLQR</sequence>
<dbReference type="InterPro" id="IPR003660">
    <property type="entry name" value="HAMP_dom"/>
</dbReference>
<dbReference type="PANTHER" id="PTHR34220:SF7">
    <property type="entry name" value="SENSOR HISTIDINE KINASE YPDA"/>
    <property type="match status" value="1"/>
</dbReference>
<dbReference type="GO" id="GO:0000155">
    <property type="term" value="F:phosphorelay sensor kinase activity"/>
    <property type="evidence" value="ECO:0007669"/>
    <property type="project" value="InterPro"/>
</dbReference>
<accession>A0A2Z4UER6</accession>
<evidence type="ECO:0000256" key="4">
    <source>
        <dbReference type="ARBA" id="ARBA00022777"/>
    </source>
</evidence>
<dbReference type="Pfam" id="PF02518">
    <property type="entry name" value="HATPase_c"/>
    <property type="match status" value="1"/>
</dbReference>
<keyword evidence="4" id="KW-0418">Kinase</keyword>
<evidence type="ECO:0000313" key="8">
    <source>
        <dbReference type="EMBL" id="AWY99314.1"/>
    </source>
</evidence>
<dbReference type="Proteomes" id="UP000250003">
    <property type="component" value="Chromosome"/>
</dbReference>
<evidence type="ECO:0000256" key="3">
    <source>
        <dbReference type="ARBA" id="ARBA00022679"/>
    </source>
</evidence>
<dbReference type="EMBL" id="CP030280">
    <property type="protein sequence ID" value="AWY99314.1"/>
    <property type="molecule type" value="Genomic_DNA"/>
</dbReference>
<feature type="coiled-coil region" evidence="5">
    <location>
        <begin position="359"/>
        <end position="393"/>
    </location>
</feature>
<keyword evidence="2" id="KW-0597">Phosphoprotein</keyword>
<keyword evidence="3" id="KW-0808">Transferase</keyword>
<keyword evidence="6" id="KW-1133">Transmembrane helix</keyword>
<evidence type="ECO:0000256" key="6">
    <source>
        <dbReference type="SAM" id="Phobius"/>
    </source>
</evidence>
<dbReference type="Pfam" id="PF06580">
    <property type="entry name" value="His_kinase"/>
    <property type="match status" value="1"/>
</dbReference>
<organism evidence="8 9">
    <name type="scientific">Blautia argi</name>
    <dbReference type="NCBI Taxonomy" id="1912897"/>
    <lineage>
        <taxon>Bacteria</taxon>
        <taxon>Bacillati</taxon>
        <taxon>Bacillota</taxon>
        <taxon>Clostridia</taxon>
        <taxon>Lachnospirales</taxon>
        <taxon>Lachnospiraceae</taxon>
        <taxon>Blautia</taxon>
    </lineage>
</organism>
<dbReference type="CDD" id="cd18773">
    <property type="entry name" value="PDC1_HK_sensor"/>
    <property type="match status" value="1"/>
</dbReference>
<dbReference type="InterPro" id="IPR036890">
    <property type="entry name" value="HATPase_C_sf"/>
</dbReference>
<dbReference type="InterPro" id="IPR050640">
    <property type="entry name" value="Bact_2-comp_sensor_kinase"/>
</dbReference>
<dbReference type="SUPFAM" id="SSF55874">
    <property type="entry name" value="ATPase domain of HSP90 chaperone/DNA topoisomerase II/histidine kinase"/>
    <property type="match status" value="1"/>
</dbReference>
<keyword evidence="6" id="KW-0812">Transmembrane</keyword>
<dbReference type="RefSeq" id="WP_111920755.1">
    <property type="nucleotide sequence ID" value="NZ_CP030280.1"/>
</dbReference>
<feature type="transmembrane region" description="Helical" evidence="6">
    <location>
        <begin position="21"/>
        <end position="43"/>
    </location>
</feature>
<name>A0A2Z4UER6_9FIRM</name>
<dbReference type="Gene3D" id="3.30.565.10">
    <property type="entry name" value="Histidine kinase-like ATPase, C-terminal domain"/>
    <property type="match status" value="1"/>
</dbReference>
<dbReference type="AlphaFoldDB" id="A0A2Z4UER6"/>
<evidence type="ECO:0000313" key="9">
    <source>
        <dbReference type="Proteomes" id="UP000250003"/>
    </source>
</evidence>
<dbReference type="GO" id="GO:0016020">
    <property type="term" value="C:membrane"/>
    <property type="evidence" value="ECO:0007669"/>
    <property type="project" value="UniProtKB-SubCell"/>
</dbReference>
<gene>
    <name evidence="8" type="ORF">DQQ01_15630</name>
</gene>
<evidence type="ECO:0000259" key="7">
    <source>
        <dbReference type="PROSITE" id="PS50885"/>
    </source>
</evidence>
<dbReference type="PANTHER" id="PTHR34220">
    <property type="entry name" value="SENSOR HISTIDINE KINASE YPDA"/>
    <property type="match status" value="1"/>
</dbReference>